<name>A0A061E8C0_THECC</name>
<dbReference type="EMBL" id="CM001880">
    <property type="protein sequence ID" value="EOY01171.1"/>
    <property type="molecule type" value="Genomic_DNA"/>
</dbReference>
<keyword evidence="3" id="KW-1133">Transmembrane helix</keyword>
<keyword evidence="5" id="KW-1185">Reference proteome</keyword>
<feature type="region of interest" description="Disordered" evidence="2">
    <location>
        <begin position="409"/>
        <end position="440"/>
    </location>
</feature>
<evidence type="ECO:0000313" key="5">
    <source>
        <dbReference type="Proteomes" id="UP000026915"/>
    </source>
</evidence>
<dbReference type="Pfam" id="PF04749">
    <property type="entry name" value="PLAC8"/>
    <property type="match status" value="1"/>
</dbReference>
<dbReference type="eggNOG" id="ENOG502S7UD">
    <property type="taxonomic scope" value="Eukaryota"/>
</dbReference>
<dbReference type="NCBIfam" id="TIGR01571">
    <property type="entry name" value="A_thal_Cys_rich"/>
    <property type="match status" value="1"/>
</dbReference>
<sequence>MMGSPEDLVKLEARISALECNQEEFGHDLREMKGQIAKLMKMVKCLNKTNGIHPQEFQSLQIEPCLKRPLKEGQFVLDRTNISLSDPSKDLGLEKVMKGMDELNMQMVELKSSISKMGPLSPSPPLNSDHLVAAMPIEPLKPPYPKWYNPNAKCDYHGGVMGHSIEDCTAFKHKVQALIDVKWFDPAKMVGQSDKSKRLDKIEKRQDEIKKQLERLMEMITSKEDRSFKGSSSLQRQSQLPIKRQVVSLPGVHFSDPTPIPDLDNLGKQEKLKGKSFELKKELQMQQKHDFLDERLKVIERMDIYGSIDAINWCLVLDVIIPPKFKVPDFEKYDGTKCPKAHIAMYCQKMVAHAHDDKLLIHCFQDSLTSAVTKWPVAACRYSILSRISVDSSTTQTVGDPVGELATDQRTVKEKQRVPTSGWERDWSGTDEKGSLGHRSATREEKGAINVCRLLRCFELASGLRINFQKSCVHSVGVSDDVDESFAHGRRKYMMKFSRSYPQSLFSMEEETSSFGGMTLEELTLLINIVGGMNHGSLKWNALHHRLGVFWVPPPDGEFKFNVDGSTRGKPDPIDCGGVFHDTKGFVVGLFFDPLGIQDLNYTMLITILYALCVFSASPFAGIAMYSTNNPKSTPVFGQQAPVTGVLIGTSTNQPYYPTQSGKLPWSTGLCDCCSDVPNCCITCWCPYITFGQVAEIVDQGSSSCGASGALYGLLCSFMGCVCVYSSFYRTRMRSQYLLEDSPCGDYCIHFCCETCALCQEYRELKNRGFDMALGWQGNMVRQQNSGMPMAPVVESGMRR</sequence>
<accession>A0A061E8C0</accession>
<feature type="transmembrane region" description="Helical" evidence="3">
    <location>
        <begin position="709"/>
        <end position="728"/>
    </location>
</feature>
<evidence type="ECO:0000256" key="3">
    <source>
        <dbReference type="SAM" id="Phobius"/>
    </source>
</evidence>
<dbReference type="HOGENOM" id="CLU_351761_0_0_1"/>
<organism evidence="4 5">
    <name type="scientific">Theobroma cacao</name>
    <name type="common">Cacao</name>
    <name type="synonym">Cocoa</name>
    <dbReference type="NCBI Taxonomy" id="3641"/>
    <lineage>
        <taxon>Eukaryota</taxon>
        <taxon>Viridiplantae</taxon>
        <taxon>Streptophyta</taxon>
        <taxon>Embryophyta</taxon>
        <taxon>Tracheophyta</taxon>
        <taxon>Spermatophyta</taxon>
        <taxon>Magnoliopsida</taxon>
        <taxon>eudicotyledons</taxon>
        <taxon>Gunneridae</taxon>
        <taxon>Pentapetalae</taxon>
        <taxon>rosids</taxon>
        <taxon>malvids</taxon>
        <taxon>Malvales</taxon>
        <taxon>Malvaceae</taxon>
        <taxon>Byttnerioideae</taxon>
        <taxon>Theobroma</taxon>
    </lineage>
</organism>
<dbReference type="Gramene" id="EOY01171">
    <property type="protein sequence ID" value="EOY01171"/>
    <property type="gene ID" value="TCM_011102"/>
</dbReference>
<feature type="compositionally biased region" description="Basic and acidic residues" evidence="2">
    <location>
        <begin position="410"/>
        <end position="440"/>
    </location>
</feature>
<keyword evidence="3" id="KW-0812">Transmembrane</keyword>
<feature type="coiled-coil region" evidence="1">
    <location>
        <begin position="199"/>
        <end position="226"/>
    </location>
</feature>
<evidence type="ECO:0008006" key="6">
    <source>
        <dbReference type="Google" id="ProtNLM"/>
    </source>
</evidence>
<dbReference type="AlphaFoldDB" id="A0A061E8C0"/>
<keyword evidence="3" id="KW-0472">Membrane</keyword>
<dbReference type="PANTHER" id="PTHR15907">
    <property type="entry name" value="DUF614 FAMILY PROTEIN-RELATED"/>
    <property type="match status" value="1"/>
</dbReference>
<proteinExistence type="predicted"/>
<dbReference type="Proteomes" id="UP000026915">
    <property type="component" value="Chromosome 2"/>
</dbReference>
<reference evidence="4 5" key="1">
    <citation type="journal article" date="2013" name="Genome Biol.">
        <title>The genome sequence of the most widely cultivated cacao type and its use to identify candidate genes regulating pod color.</title>
        <authorList>
            <person name="Motamayor J.C."/>
            <person name="Mockaitis K."/>
            <person name="Schmutz J."/>
            <person name="Haiminen N."/>
            <person name="Iii D.L."/>
            <person name="Cornejo O."/>
            <person name="Findley S.D."/>
            <person name="Zheng P."/>
            <person name="Utro F."/>
            <person name="Royaert S."/>
            <person name="Saski C."/>
            <person name="Jenkins J."/>
            <person name="Podicheti R."/>
            <person name="Zhao M."/>
            <person name="Scheffler B.E."/>
            <person name="Stack J.C."/>
            <person name="Feltus F.A."/>
            <person name="Mustiga G.M."/>
            <person name="Amores F."/>
            <person name="Phillips W."/>
            <person name="Marelli J.P."/>
            <person name="May G.D."/>
            <person name="Shapiro H."/>
            <person name="Ma J."/>
            <person name="Bustamante C.D."/>
            <person name="Schnell R.J."/>
            <person name="Main D."/>
            <person name="Gilbert D."/>
            <person name="Parida L."/>
            <person name="Kuhn D.N."/>
        </authorList>
    </citation>
    <scope>NUCLEOTIDE SEQUENCE [LARGE SCALE GENOMIC DNA]</scope>
    <source>
        <strain evidence="5">cv. Matina 1-6</strain>
    </source>
</reference>
<gene>
    <name evidence="4" type="ORF">TCM_011102</name>
</gene>
<protein>
    <recommendedName>
        <fullName evidence="6">PLAC8 family protein</fullName>
    </recommendedName>
</protein>
<evidence type="ECO:0000313" key="4">
    <source>
        <dbReference type="EMBL" id="EOY01171.1"/>
    </source>
</evidence>
<dbReference type="InterPro" id="IPR006461">
    <property type="entry name" value="PLAC_motif_containing"/>
</dbReference>
<dbReference type="InParanoid" id="A0A061E8C0"/>
<evidence type="ECO:0000256" key="1">
    <source>
        <dbReference type="SAM" id="Coils"/>
    </source>
</evidence>
<keyword evidence="1" id="KW-0175">Coiled coil</keyword>
<evidence type="ECO:0000256" key="2">
    <source>
        <dbReference type="SAM" id="MobiDB-lite"/>
    </source>
</evidence>